<protein>
    <submittedName>
        <fullName evidence="3">DUF1772 domain-containing protein</fullName>
    </submittedName>
</protein>
<name>A0ABX8RH22_NOCIO</name>
<feature type="transmembrane region" description="Helical" evidence="2">
    <location>
        <begin position="12"/>
        <end position="32"/>
    </location>
</feature>
<organism evidence="3 4">
    <name type="scientific">Nocardia iowensis</name>
    <dbReference type="NCBI Taxonomy" id="204891"/>
    <lineage>
        <taxon>Bacteria</taxon>
        <taxon>Bacillati</taxon>
        <taxon>Actinomycetota</taxon>
        <taxon>Actinomycetes</taxon>
        <taxon>Mycobacteriales</taxon>
        <taxon>Nocardiaceae</taxon>
        <taxon>Nocardia</taxon>
    </lineage>
</organism>
<evidence type="ECO:0000256" key="1">
    <source>
        <dbReference type="SAM" id="MobiDB-lite"/>
    </source>
</evidence>
<dbReference type="Proteomes" id="UP000694257">
    <property type="component" value="Chromosome"/>
</dbReference>
<evidence type="ECO:0000313" key="3">
    <source>
        <dbReference type="EMBL" id="QXN88187.1"/>
    </source>
</evidence>
<feature type="region of interest" description="Disordered" evidence="1">
    <location>
        <begin position="170"/>
        <end position="191"/>
    </location>
</feature>
<keyword evidence="2" id="KW-0472">Membrane</keyword>
<feature type="transmembrane region" description="Helical" evidence="2">
    <location>
        <begin position="95"/>
        <end position="113"/>
    </location>
</feature>
<keyword evidence="2" id="KW-1133">Transmembrane helix</keyword>
<accession>A0ABX8RH22</accession>
<feature type="transmembrane region" description="Helical" evidence="2">
    <location>
        <begin position="144"/>
        <end position="161"/>
    </location>
</feature>
<keyword evidence="2" id="KW-0812">Transmembrane</keyword>
<dbReference type="EMBL" id="CP078145">
    <property type="protein sequence ID" value="QXN88187.1"/>
    <property type="molecule type" value="Genomic_DNA"/>
</dbReference>
<feature type="transmembrane region" description="Helical" evidence="2">
    <location>
        <begin position="64"/>
        <end position="83"/>
    </location>
</feature>
<evidence type="ECO:0000313" key="4">
    <source>
        <dbReference type="Proteomes" id="UP000694257"/>
    </source>
</evidence>
<keyword evidence="4" id="KW-1185">Reference proteome</keyword>
<proteinExistence type="predicted"/>
<evidence type="ECO:0000256" key="2">
    <source>
        <dbReference type="SAM" id="Phobius"/>
    </source>
</evidence>
<reference evidence="3 4" key="1">
    <citation type="submission" date="2021-07" db="EMBL/GenBank/DDBJ databases">
        <title>Whole Genome Sequence of Nocardia Iowensis.</title>
        <authorList>
            <person name="Lamm A."/>
            <person name="Collins-Fairclough A.M."/>
            <person name="Bunk B."/>
            <person name="Sproer C."/>
        </authorList>
    </citation>
    <scope>NUCLEOTIDE SEQUENCE [LARGE SCALE GENOMIC DNA]</scope>
    <source>
        <strain evidence="3 4">NRRL 5646</strain>
    </source>
</reference>
<sequence>MVGMKAAMRRVDVYFLWLLVIFVGIQFGAGWYEKLAVVSLWADLPPDQVLDGMNESGMHRAGRAFWPFVSPVVAVAAVANLVFAWRSTAPNRSWWLAGAAVMCGYAAISYGYFVPQMLTFQSDGGSWSPERIDSFVTWWTRLNYGRMVIGGIGWLCLLRALSLSTAYRDPGHADSEHRHAAPLGIRDGQQT</sequence>
<feature type="compositionally biased region" description="Basic and acidic residues" evidence="1">
    <location>
        <begin position="170"/>
        <end position="179"/>
    </location>
</feature>
<gene>
    <name evidence="3" type="ORF">KV110_21455</name>
</gene>